<protein>
    <submittedName>
        <fullName evidence="2">Aminoglycoside phosphotransferase family protein</fullName>
    </submittedName>
</protein>
<dbReference type="Gene3D" id="3.30.200.20">
    <property type="entry name" value="Phosphorylase Kinase, domain 1"/>
    <property type="match status" value="1"/>
</dbReference>
<name>A0ABT1A1W4_9PSEU</name>
<dbReference type="InterPro" id="IPR002575">
    <property type="entry name" value="Aminoglycoside_PTrfase"/>
</dbReference>
<dbReference type="InterPro" id="IPR051678">
    <property type="entry name" value="AGP_Transferase"/>
</dbReference>
<dbReference type="InterPro" id="IPR011009">
    <property type="entry name" value="Kinase-like_dom_sf"/>
</dbReference>
<dbReference type="PANTHER" id="PTHR21310:SF42">
    <property type="entry name" value="BIFUNCTIONAL AAC_APH"/>
    <property type="match status" value="1"/>
</dbReference>
<dbReference type="Gene3D" id="3.90.1200.10">
    <property type="match status" value="1"/>
</dbReference>
<dbReference type="CDD" id="cd05155">
    <property type="entry name" value="APH_ChoK_like_1"/>
    <property type="match status" value="1"/>
</dbReference>
<dbReference type="SUPFAM" id="SSF56112">
    <property type="entry name" value="Protein kinase-like (PK-like)"/>
    <property type="match status" value="1"/>
</dbReference>
<evidence type="ECO:0000313" key="2">
    <source>
        <dbReference type="EMBL" id="MCO1656985.1"/>
    </source>
</evidence>
<evidence type="ECO:0000313" key="3">
    <source>
        <dbReference type="Proteomes" id="UP001165283"/>
    </source>
</evidence>
<dbReference type="Proteomes" id="UP001165283">
    <property type="component" value="Unassembled WGS sequence"/>
</dbReference>
<dbReference type="Pfam" id="PF01636">
    <property type="entry name" value="APH"/>
    <property type="match status" value="1"/>
</dbReference>
<comment type="caution">
    <text evidence="2">The sequence shown here is derived from an EMBL/GenBank/DDBJ whole genome shotgun (WGS) entry which is preliminary data.</text>
</comment>
<accession>A0ABT1A1W4</accession>
<sequence>MDREEIDAALAARLVAAQFPRWADLPVRPVEVGGWDNRTFRLGSTMSVRLPTAEGYVAAVAKEHDWLPRLAPHLPVAVPEPLALGAPGQGYPWPWSVRRWIEGRPAAPGRIGDPVVFARDLAAFLRALRRVEATGGPLAGAHSFHRGGDLRVYDAQTRTALQALRDRVDTDLALAVWESALAAPWTGPPVWFHGDVAAGNLLVDGADRLTAVIDFGTSGVGDPACDLVVCWTLLGGAARAEFREAVPADDAMWARGRGWALWKALITMAPGGPGSVAPDADAHAGVVRDVLAEHRAAHGG</sequence>
<dbReference type="EMBL" id="JAGSOV010000039">
    <property type="protein sequence ID" value="MCO1656985.1"/>
    <property type="molecule type" value="Genomic_DNA"/>
</dbReference>
<evidence type="ECO:0000259" key="1">
    <source>
        <dbReference type="Pfam" id="PF01636"/>
    </source>
</evidence>
<gene>
    <name evidence="2" type="ORF">KDL28_18145</name>
</gene>
<feature type="domain" description="Aminoglycoside phosphotransferase" evidence="1">
    <location>
        <begin position="33"/>
        <end position="259"/>
    </location>
</feature>
<reference evidence="2" key="1">
    <citation type="submission" date="2021-04" db="EMBL/GenBank/DDBJ databases">
        <title>Pseudonocardia sp. nov., isolated from sandy soil of mangrove forest.</title>
        <authorList>
            <person name="Zan Z."/>
            <person name="Huang R."/>
            <person name="Liu W."/>
        </authorList>
    </citation>
    <scope>NUCLEOTIDE SEQUENCE</scope>
    <source>
        <strain evidence="2">S2-4</strain>
    </source>
</reference>
<proteinExistence type="predicted"/>
<dbReference type="RefSeq" id="WP_252440247.1">
    <property type="nucleotide sequence ID" value="NZ_JAGSOV010000039.1"/>
</dbReference>
<keyword evidence="3" id="KW-1185">Reference proteome</keyword>
<dbReference type="PANTHER" id="PTHR21310">
    <property type="entry name" value="AMINOGLYCOSIDE PHOSPHOTRANSFERASE-RELATED-RELATED"/>
    <property type="match status" value="1"/>
</dbReference>
<organism evidence="2 3">
    <name type="scientific">Pseudonocardia humida</name>
    <dbReference type="NCBI Taxonomy" id="2800819"/>
    <lineage>
        <taxon>Bacteria</taxon>
        <taxon>Bacillati</taxon>
        <taxon>Actinomycetota</taxon>
        <taxon>Actinomycetes</taxon>
        <taxon>Pseudonocardiales</taxon>
        <taxon>Pseudonocardiaceae</taxon>
        <taxon>Pseudonocardia</taxon>
    </lineage>
</organism>